<evidence type="ECO:0000256" key="1">
    <source>
        <dbReference type="ARBA" id="ARBA00009437"/>
    </source>
</evidence>
<dbReference type="Pfam" id="PF03466">
    <property type="entry name" value="LysR_substrate"/>
    <property type="match status" value="1"/>
</dbReference>
<keyword evidence="7" id="KW-1185">Reference proteome</keyword>
<dbReference type="InterPro" id="IPR058163">
    <property type="entry name" value="LysR-type_TF_proteobact-type"/>
</dbReference>
<evidence type="ECO:0000313" key="7">
    <source>
        <dbReference type="Proteomes" id="UP000233491"/>
    </source>
</evidence>
<dbReference type="OrthoDB" id="9786526at2"/>
<dbReference type="EMBL" id="PJNW01000001">
    <property type="protein sequence ID" value="PKR91265.1"/>
    <property type="molecule type" value="Genomic_DNA"/>
</dbReference>
<name>A0A1I4U9L5_9HYPH</name>
<dbReference type="SUPFAM" id="SSF53850">
    <property type="entry name" value="Periplasmic binding protein-like II"/>
    <property type="match status" value="1"/>
</dbReference>
<reference evidence="6 7" key="1">
    <citation type="submission" date="2017-12" db="EMBL/GenBank/DDBJ databases">
        <title>Anaerobic carbon monoxide metabolism by Pleomorphomonas carboxyditropha sp. nov., a new mesophilic hydrogenogenic carboxidotroph.</title>
        <authorList>
            <person name="Esquivel-Elizondo S."/>
            <person name="Krajmalnik-Brown R."/>
        </authorList>
    </citation>
    <scope>NUCLEOTIDE SEQUENCE [LARGE SCALE GENOMIC DNA]</scope>
    <source>
        <strain evidence="6 7">R5-392</strain>
    </source>
</reference>
<dbReference type="Proteomes" id="UP000233491">
    <property type="component" value="Unassembled WGS sequence"/>
</dbReference>
<dbReference type="FunFam" id="1.10.10.10:FF:000001">
    <property type="entry name" value="LysR family transcriptional regulator"/>
    <property type="match status" value="1"/>
</dbReference>
<comment type="caution">
    <text evidence="6">The sequence shown here is derived from an EMBL/GenBank/DDBJ whole genome shotgun (WGS) entry which is preliminary data.</text>
</comment>
<accession>A0A1I4U9L5</accession>
<dbReference type="GO" id="GO:0003677">
    <property type="term" value="F:DNA binding"/>
    <property type="evidence" value="ECO:0007669"/>
    <property type="project" value="UniProtKB-KW"/>
</dbReference>
<protein>
    <submittedName>
        <fullName evidence="6">LysR family transcriptional regulator</fullName>
    </submittedName>
</protein>
<dbReference type="GO" id="GO:0003700">
    <property type="term" value="F:DNA-binding transcription factor activity"/>
    <property type="evidence" value="ECO:0007669"/>
    <property type="project" value="InterPro"/>
</dbReference>
<keyword evidence="4" id="KW-0804">Transcription</keyword>
<dbReference type="InterPro" id="IPR005119">
    <property type="entry name" value="LysR_subst-bd"/>
</dbReference>
<evidence type="ECO:0000259" key="5">
    <source>
        <dbReference type="PROSITE" id="PS50931"/>
    </source>
</evidence>
<keyword evidence="3" id="KW-0238">DNA-binding</keyword>
<dbReference type="PANTHER" id="PTHR30537:SF5">
    <property type="entry name" value="HTH-TYPE TRANSCRIPTIONAL ACTIVATOR TTDR-RELATED"/>
    <property type="match status" value="1"/>
</dbReference>
<organism evidence="6 7">
    <name type="scientific">Pleomorphomonas diazotrophica</name>
    <dbReference type="NCBI Taxonomy" id="1166257"/>
    <lineage>
        <taxon>Bacteria</taxon>
        <taxon>Pseudomonadati</taxon>
        <taxon>Pseudomonadota</taxon>
        <taxon>Alphaproteobacteria</taxon>
        <taxon>Hyphomicrobiales</taxon>
        <taxon>Pleomorphomonadaceae</taxon>
        <taxon>Pleomorphomonas</taxon>
    </lineage>
</organism>
<feature type="domain" description="HTH lysR-type" evidence="5">
    <location>
        <begin position="1"/>
        <end position="58"/>
    </location>
</feature>
<evidence type="ECO:0000256" key="2">
    <source>
        <dbReference type="ARBA" id="ARBA00023015"/>
    </source>
</evidence>
<dbReference type="FunFam" id="3.40.190.290:FF:000001">
    <property type="entry name" value="Transcriptional regulator, LysR family"/>
    <property type="match status" value="1"/>
</dbReference>
<evidence type="ECO:0000256" key="3">
    <source>
        <dbReference type="ARBA" id="ARBA00023125"/>
    </source>
</evidence>
<dbReference type="Pfam" id="PF00126">
    <property type="entry name" value="HTH_1"/>
    <property type="match status" value="1"/>
</dbReference>
<dbReference type="CDD" id="cd08422">
    <property type="entry name" value="PBP2_CrgA_like"/>
    <property type="match status" value="1"/>
</dbReference>
<dbReference type="SUPFAM" id="SSF46785">
    <property type="entry name" value="Winged helix' DNA-binding domain"/>
    <property type="match status" value="1"/>
</dbReference>
<keyword evidence="2" id="KW-0805">Transcription regulation</keyword>
<dbReference type="Gene3D" id="3.40.190.290">
    <property type="match status" value="1"/>
</dbReference>
<evidence type="ECO:0000256" key="4">
    <source>
        <dbReference type="ARBA" id="ARBA00023163"/>
    </source>
</evidence>
<dbReference type="Gene3D" id="1.10.10.10">
    <property type="entry name" value="Winged helix-like DNA-binding domain superfamily/Winged helix DNA-binding domain"/>
    <property type="match status" value="1"/>
</dbReference>
<proteinExistence type="inferred from homology"/>
<dbReference type="AlphaFoldDB" id="A0A1I4U9L5"/>
<dbReference type="InterPro" id="IPR000847">
    <property type="entry name" value="LysR_HTH_N"/>
</dbReference>
<evidence type="ECO:0000313" key="6">
    <source>
        <dbReference type="EMBL" id="PKR91265.1"/>
    </source>
</evidence>
<comment type="similarity">
    <text evidence="1">Belongs to the LysR transcriptional regulatory family.</text>
</comment>
<sequence length="299" mass="31692">MDIDCVAVFVEATRAGSLAAAARKLGLVPMGASRRLAALEAELDVRLVHRTTRALALTAEGEAFLPYAEAMIEDAANARAAVRPSASGVAGLLRVTASEPFGRKVISAMLPGFLATNPDLRVDLQLTDGLVDIVAAGVDVAIRIAPLRDSSLVARRLADSPRRLYASPDYLASAGIPRRLADLAAHQCLLFSGATHWTFVAGERIRRLRVTGRCSSNSIEALHEACLRGLGLALLAEWNAADDVTAGRLVPLPLEDAEPETLGIWAVYPSARLVPPKVRLFVEALKSHLGSGRGQPESG</sequence>
<dbReference type="PROSITE" id="PS50931">
    <property type="entry name" value="HTH_LYSR"/>
    <property type="match status" value="1"/>
</dbReference>
<dbReference type="RefSeq" id="WP_101287030.1">
    <property type="nucleotide sequence ID" value="NZ_FOUQ01000007.1"/>
</dbReference>
<gene>
    <name evidence="6" type="ORF">CXZ10_00700</name>
</gene>
<dbReference type="InterPro" id="IPR036388">
    <property type="entry name" value="WH-like_DNA-bd_sf"/>
</dbReference>
<dbReference type="InterPro" id="IPR036390">
    <property type="entry name" value="WH_DNA-bd_sf"/>
</dbReference>
<dbReference type="PANTHER" id="PTHR30537">
    <property type="entry name" value="HTH-TYPE TRANSCRIPTIONAL REGULATOR"/>
    <property type="match status" value="1"/>
</dbReference>